<dbReference type="EnsemblPlants" id="ONIVA12G13640.1">
    <property type="protein sequence ID" value="ONIVA12G13640.1"/>
    <property type="gene ID" value="ONIVA12G13640"/>
</dbReference>
<sequence>MVPMRLSTGDFARAWLGECVDDLLPSTMDCCSADSARIRSTTRATTALDRVAGDFNGLLIVIITTHVPLAPGKIVLAAGEMWRTREMWQRG</sequence>
<proteinExistence type="predicted"/>
<name>A0A0E0JAV3_ORYNI</name>
<reference evidence="1" key="1">
    <citation type="submission" date="2015-04" db="UniProtKB">
        <authorList>
            <consortium name="EnsemblPlants"/>
        </authorList>
    </citation>
    <scope>IDENTIFICATION</scope>
    <source>
        <strain evidence="1">SL10</strain>
    </source>
</reference>
<dbReference type="Proteomes" id="UP000006591">
    <property type="component" value="Chromosome 12"/>
</dbReference>
<keyword evidence="2" id="KW-1185">Reference proteome</keyword>
<evidence type="ECO:0000313" key="1">
    <source>
        <dbReference type="EnsemblPlants" id="ONIVA12G13640.1"/>
    </source>
</evidence>
<protein>
    <submittedName>
        <fullName evidence="1">Uncharacterized protein</fullName>
    </submittedName>
</protein>
<dbReference type="AlphaFoldDB" id="A0A0E0JAV3"/>
<organism evidence="1">
    <name type="scientific">Oryza nivara</name>
    <name type="common">Indian wild rice</name>
    <name type="synonym">Oryza sativa f. spontanea</name>
    <dbReference type="NCBI Taxonomy" id="4536"/>
    <lineage>
        <taxon>Eukaryota</taxon>
        <taxon>Viridiplantae</taxon>
        <taxon>Streptophyta</taxon>
        <taxon>Embryophyta</taxon>
        <taxon>Tracheophyta</taxon>
        <taxon>Spermatophyta</taxon>
        <taxon>Magnoliopsida</taxon>
        <taxon>Liliopsida</taxon>
        <taxon>Poales</taxon>
        <taxon>Poaceae</taxon>
        <taxon>BOP clade</taxon>
        <taxon>Oryzoideae</taxon>
        <taxon>Oryzeae</taxon>
        <taxon>Oryzinae</taxon>
        <taxon>Oryza</taxon>
    </lineage>
</organism>
<dbReference type="Gramene" id="ONIVA12G13640.1">
    <property type="protein sequence ID" value="ONIVA12G13640.1"/>
    <property type="gene ID" value="ONIVA12G13640"/>
</dbReference>
<evidence type="ECO:0000313" key="2">
    <source>
        <dbReference type="Proteomes" id="UP000006591"/>
    </source>
</evidence>
<reference evidence="1" key="2">
    <citation type="submission" date="2018-04" db="EMBL/GenBank/DDBJ databases">
        <title>OnivRS2 (Oryza nivara Reference Sequence Version 2).</title>
        <authorList>
            <person name="Zhang J."/>
            <person name="Kudrna D."/>
            <person name="Lee S."/>
            <person name="Talag J."/>
            <person name="Rajasekar S."/>
            <person name="Welchert J."/>
            <person name="Hsing Y.-I."/>
            <person name="Wing R.A."/>
        </authorList>
    </citation>
    <scope>NUCLEOTIDE SEQUENCE [LARGE SCALE GENOMIC DNA]</scope>
    <source>
        <strain evidence="1">SL10</strain>
    </source>
</reference>
<accession>A0A0E0JAV3</accession>
<dbReference type="HOGENOM" id="CLU_187950_0_0_1"/>